<name>A0A8C6WPL8_9GOBI</name>
<reference evidence="2" key="2">
    <citation type="submission" date="2025-09" db="UniProtKB">
        <authorList>
            <consortium name="Ensembl"/>
        </authorList>
    </citation>
    <scope>IDENTIFICATION</scope>
</reference>
<dbReference type="GO" id="GO:0045059">
    <property type="term" value="P:positive thymic T cell selection"/>
    <property type="evidence" value="ECO:0007669"/>
    <property type="project" value="TreeGrafter"/>
</dbReference>
<dbReference type="Ensembl" id="ENSNMLT00000024912.1">
    <property type="protein sequence ID" value="ENSNMLP00000022240.1"/>
    <property type="gene ID" value="ENSNMLG00000014396.1"/>
</dbReference>
<dbReference type="PANTHER" id="PTHR10570">
    <property type="entry name" value="T-CELL SURFACE GLYCOPROTEIN CD3 GAMMA CHAIN / DELTA CHAIN"/>
    <property type="match status" value="1"/>
</dbReference>
<organism evidence="2 3">
    <name type="scientific">Neogobius melanostomus</name>
    <name type="common">round goby</name>
    <dbReference type="NCBI Taxonomy" id="47308"/>
    <lineage>
        <taxon>Eukaryota</taxon>
        <taxon>Metazoa</taxon>
        <taxon>Chordata</taxon>
        <taxon>Craniata</taxon>
        <taxon>Vertebrata</taxon>
        <taxon>Euteleostomi</taxon>
        <taxon>Actinopterygii</taxon>
        <taxon>Neopterygii</taxon>
        <taxon>Teleostei</taxon>
        <taxon>Neoteleostei</taxon>
        <taxon>Acanthomorphata</taxon>
        <taxon>Gobiaria</taxon>
        <taxon>Gobiiformes</taxon>
        <taxon>Gobioidei</taxon>
        <taxon>Gobiidae</taxon>
        <taxon>Benthophilinae</taxon>
        <taxon>Neogobiini</taxon>
        <taxon>Neogobius</taxon>
    </lineage>
</organism>
<keyword evidence="3" id="KW-1185">Reference proteome</keyword>
<dbReference type="GO" id="GO:0009897">
    <property type="term" value="C:external side of plasma membrane"/>
    <property type="evidence" value="ECO:0007669"/>
    <property type="project" value="TreeGrafter"/>
</dbReference>
<dbReference type="AlphaFoldDB" id="A0A8C6WPL8"/>
<dbReference type="Proteomes" id="UP000694523">
    <property type="component" value="Unplaced"/>
</dbReference>
<sequence length="204" mass="22256">SLSDIDSQHTAQVGSLYTYFVYIYCAFLIWLSIFSIKYLDINLKTHGVSFCHSDVYLSAEIKVDPSSGGAKVTCPTGYIFHKGDDVSNNITTIKYKDSNSGEYVCKKTAKASLRSSSTCDNCIELDVASIAGMIIGNVVATFVVGVSVYLLAKHTPGGTSAPKKKGMSSDRRFLVPNEVDMDSDYQVRSSNMNFLNIGLLILTK</sequence>
<reference evidence="2" key="1">
    <citation type="submission" date="2025-08" db="UniProtKB">
        <authorList>
            <consortium name="Ensembl"/>
        </authorList>
    </citation>
    <scope>IDENTIFICATION</scope>
</reference>
<protein>
    <recommendedName>
        <fullName evidence="4">CD3 gamma/delta subunit Ig-like domain-containing protein</fullName>
    </recommendedName>
</protein>
<dbReference type="InterPro" id="IPR015484">
    <property type="entry name" value="CD3_esu/gsu/dsu"/>
</dbReference>
<accession>A0A8C6WPL8</accession>
<evidence type="ECO:0000313" key="3">
    <source>
        <dbReference type="Proteomes" id="UP000694523"/>
    </source>
</evidence>
<dbReference type="GO" id="GO:0004888">
    <property type="term" value="F:transmembrane signaling receptor activity"/>
    <property type="evidence" value="ECO:0007669"/>
    <property type="project" value="TreeGrafter"/>
</dbReference>
<keyword evidence="1" id="KW-1133">Transmembrane helix</keyword>
<keyword evidence="1" id="KW-0472">Membrane</keyword>
<feature type="transmembrane region" description="Helical" evidence="1">
    <location>
        <begin position="16"/>
        <end position="36"/>
    </location>
</feature>
<dbReference type="GO" id="GO:0007166">
    <property type="term" value="P:cell surface receptor signaling pathway"/>
    <property type="evidence" value="ECO:0007669"/>
    <property type="project" value="TreeGrafter"/>
</dbReference>
<evidence type="ECO:0000313" key="2">
    <source>
        <dbReference type="Ensembl" id="ENSNMLP00000022240.1"/>
    </source>
</evidence>
<evidence type="ECO:0000256" key="1">
    <source>
        <dbReference type="SAM" id="Phobius"/>
    </source>
</evidence>
<keyword evidence="1" id="KW-0812">Transmembrane</keyword>
<feature type="transmembrane region" description="Helical" evidence="1">
    <location>
        <begin position="130"/>
        <end position="152"/>
    </location>
</feature>
<evidence type="ECO:0008006" key="4">
    <source>
        <dbReference type="Google" id="ProtNLM"/>
    </source>
</evidence>
<dbReference type="GO" id="GO:0042105">
    <property type="term" value="C:alpha-beta T cell receptor complex"/>
    <property type="evidence" value="ECO:0007669"/>
    <property type="project" value="TreeGrafter"/>
</dbReference>
<proteinExistence type="predicted"/>
<dbReference type="PANTHER" id="PTHR10570:SF8">
    <property type="entry name" value="T-CELL SURFACE GLYCOPROTEIN CD3 GAMMA CHAIN"/>
    <property type="match status" value="1"/>
</dbReference>